<dbReference type="GO" id="GO:0030246">
    <property type="term" value="F:carbohydrate binding"/>
    <property type="evidence" value="ECO:0007669"/>
    <property type="project" value="InterPro"/>
</dbReference>
<feature type="binding site" evidence="5">
    <location>
        <begin position="630"/>
        <end position="631"/>
    </location>
    <ligand>
        <name>substrate</name>
    </ligand>
</feature>
<dbReference type="PIRSF" id="PIRSF036289">
    <property type="entry name" value="Glycosyl_hydrolase_malt_phosph"/>
    <property type="match status" value="1"/>
</dbReference>
<dbReference type="InterPro" id="IPR008928">
    <property type="entry name" value="6-hairpin_glycosidase_sf"/>
</dbReference>
<protein>
    <submittedName>
        <fullName evidence="8">Glycoside hydrolase family 65 protein</fullName>
    </submittedName>
</protein>
<accession>A0A2T3XXZ8</accession>
<dbReference type="Pfam" id="PF03636">
    <property type="entry name" value="Glyco_hydro_65N"/>
    <property type="match status" value="1"/>
</dbReference>
<dbReference type="GO" id="GO:0004553">
    <property type="term" value="F:hydrolase activity, hydrolyzing O-glycosyl compounds"/>
    <property type="evidence" value="ECO:0007669"/>
    <property type="project" value="TreeGrafter"/>
</dbReference>
<dbReference type="Gene3D" id="2.70.98.40">
    <property type="entry name" value="Glycoside hydrolase, family 65, N-terminal domain"/>
    <property type="match status" value="1"/>
</dbReference>
<keyword evidence="2" id="KW-0328">Glycosyltransferase</keyword>
<dbReference type="InterPro" id="IPR011013">
    <property type="entry name" value="Gal_mutarotase_sf_dom"/>
</dbReference>
<feature type="domain" description="Glycoside hydrolase family 65 central catalytic" evidence="6">
    <location>
        <begin position="338"/>
        <end position="729"/>
    </location>
</feature>
<evidence type="ECO:0000313" key="9">
    <source>
        <dbReference type="Proteomes" id="UP000240638"/>
    </source>
</evidence>
<evidence type="ECO:0000256" key="3">
    <source>
        <dbReference type="ARBA" id="ARBA00022679"/>
    </source>
</evidence>
<dbReference type="EMBL" id="PYUC01000003">
    <property type="protein sequence ID" value="PTB21361.1"/>
    <property type="molecule type" value="Genomic_DNA"/>
</dbReference>
<sequence length="816" mass="91582">MYEHGVHFNHYDRADERRRESLLGLGNGMLLVRASAPEAGLLSLLAEDGTVAAQPGARECAAFHYAGTYRAGVYNELENKIDAQSNPVRMSFMPRLPDATPLAVRPRGGEWLSPDFAKVLEYRHELDLEHALAYRTLVLSEGGRTTRIVETRLVSAAHPYFVLVRWQVVPLDWSGTLEIGAGIEGRVRNTNVKRHAAYVGRHVIGVECEACGDDRLLLTARLGGSSTDIAVATRIEIETAGARSRAERHVERAAEAIAEVHEVSVEAGRTLTIDKLIAVQTSRDHTVMGVSDAALATLEHIADVDALIDAHQRAWHADWSRCRIVADDRDLTHQLDIRFFHLLQALSPFAALQDAGIPARGWQEAYHGHIFWDEIFAAPIFAVRQPETAKTPLLYRFRRLDAARQMAREAGLTGAMFPWRSATTGYEETPPYQMNLVSGRWMRDETRLERHVGAAICWNVWTYFCATDDWAFLSRYGAPLVVEIARFWASLASFDDTRKRYTIGGVVGPDEYHDGCPWREAPGLDDNAYVNIMAVWSLLCALEVLARLPADRHDALCATLALTQDEFARWEDIARRMFVPFTHENVIAQFEGFDRLLPYERAIEARQADTRLDWALDARGDSTNRYQVSKQPDVLMLNYLLGDDTLQALLQRLGYAFDDDAARRTVGYYIERMTHESTLSRISCAGALARIDSDRSWRYFVDALRVDVDSQAGSSPEEGLHLGAFAAVLDVLQRRYVGLDFDFDAIRIFPALPRALPPLHFSFLYRCDRFSIETSARSCIIASDRNNRSAVRVRSPAGDETLAPGGSLTIESRHAR</sequence>
<dbReference type="InterPro" id="IPR005196">
    <property type="entry name" value="Glyco_hydro_65_N"/>
</dbReference>
<dbReference type="Pfam" id="PF03632">
    <property type="entry name" value="Glyco_hydro_65m"/>
    <property type="match status" value="1"/>
</dbReference>
<dbReference type="Proteomes" id="UP000240638">
    <property type="component" value="Unassembled WGS sequence"/>
</dbReference>
<dbReference type="PANTHER" id="PTHR11051:SF8">
    <property type="entry name" value="PROTEIN-GLUCOSYLGALACTOSYLHYDROXYLYSINE GLUCOSIDASE"/>
    <property type="match status" value="1"/>
</dbReference>
<evidence type="ECO:0000256" key="5">
    <source>
        <dbReference type="PIRSR" id="PIRSR036289-51"/>
    </source>
</evidence>
<name>A0A2T3XXZ8_9BURK</name>
<dbReference type="SUPFAM" id="SSF74650">
    <property type="entry name" value="Galactose mutarotase-like"/>
    <property type="match status" value="1"/>
</dbReference>
<evidence type="ECO:0000313" key="8">
    <source>
        <dbReference type="EMBL" id="PTB21361.1"/>
    </source>
</evidence>
<feature type="domain" description="Glycoside hydrolase family 65 N-terminal" evidence="7">
    <location>
        <begin position="9"/>
        <end position="283"/>
    </location>
</feature>
<dbReference type="InterPro" id="IPR017045">
    <property type="entry name" value="Malt_Pase/Glycosyl_Hdrlase"/>
</dbReference>
<keyword evidence="8" id="KW-0378">Hydrolase</keyword>
<evidence type="ECO:0000256" key="1">
    <source>
        <dbReference type="ARBA" id="ARBA00006768"/>
    </source>
</evidence>
<evidence type="ECO:0000259" key="6">
    <source>
        <dbReference type="Pfam" id="PF03632"/>
    </source>
</evidence>
<dbReference type="PANTHER" id="PTHR11051">
    <property type="entry name" value="GLYCOSYL HYDROLASE-RELATED"/>
    <property type="match status" value="1"/>
</dbReference>
<dbReference type="GO" id="GO:0005975">
    <property type="term" value="P:carbohydrate metabolic process"/>
    <property type="evidence" value="ECO:0007669"/>
    <property type="project" value="InterPro"/>
</dbReference>
<evidence type="ECO:0000256" key="4">
    <source>
        <dbReference type="PIRSR" id="PIRSR036289-50"/>
    </source>
</evidence>
<feature type="active site" description="Proton donor" evidence="4">
    <location>
        <position position="511"/>
    </location>
</feature>
<comment type="caution">
    <text evidence="8">The sequence shown here is derived from an EMBL/GenBank/DDBJ whole genome shotgun (WGS) entry which is preliminary data.</text>
</comment>
<dbReference type="InterPro" id="IPR037018">
    <property type="entry name" value="GH65_N"/>
</dbReference>
<dbReference type="RefSeq" id="WP_107149875.1">
    <property type="nucleotide sequence ID" value="NZ_PYUC01000003.1"/>
</dbReference>
<reference evidence="8 9" key="1">
    <citation type="submission" date="2018-03" db="EMBL/GenBank/DDBJ databases">
        <title>Whole genome analyses suggest that Burkholderia sensu lato contains two further novel genera in the rhizoxinica-symbiotica group Mycetohabitans gen. nov., and Trinickia gen. nov.: implications for the evolution of diazotrophy and nodulation in the Burkholderiaceae.</title>
        <authorList>
            <person name="Estrada De Los Santos P."/>
            <person name="Palmer M."/>
            <person name="Chavez-Ramirez B."/>
            <person name="Steenkamp E.T."/>
            <person name="Hirsch A.M."/>
            <person name="Manyaka P."/>
            <person name="Maluk M."/>
            <person name="Lafos M."/>
            <person name="Crook M."/>
            <person name="Gross E."/>
            <person name="Simon M.F."/>
            <person name="Bueno Dos Reis Junior F."/>
            <person name="Poole P.S."/>
            <person name="Venter S.N."/>
            <person name="James E.K."/>
        </authorList>
    </citation>
    <scope>NUCLEOTIDE SEQUENCE [LARGE SCALE GENOMIC DNA]</scope>
    <source>
        <strain evidence="8 9">JPY-366</strain>
    </source>
</reference>
<comment type="similarity">
    <text evidence="1">Belongs to the glycosyl hydrolase 65 family.</text>
</comment>
<evidence type="ECO:0000259" key="7">
    <source>
        <dbReference type="Pfam" id="PF03636"/>
    </source>
</evidence>
<dbReference type="InterPro" id="IPR012341">
    <property type="entry name" value="6hp_glycosidase-like_sf"/>
</dbReference>
<dbReference type="AlphaFoldDB" id="A0A2T3XXZ8"/>
<feature type="binding site" evidence="5">
    <location>
        <begin position="372"/>
        <end position="373"/>
    </location>
    <ligand>
        <name>substrate</name>
    </ligand>
</feature>
<dbReference type="SUPFAM" id="SSF48208">
    <property type="entry name" value="Six-hairpin glycosidases"/>
    <property type="match status" value="1"/>
</dbReference>
<dbReference type="InterPro" id="IPR005195">
    <property type="entry name" value="Glyco_hydro_65_M"/>
</dbReference>
<dbReference type="Gene3D" id="1.50.10.10">
    <property type="match status" value="1"/>
</dbReference>
<organism evidence="8 9">
    <name type="scientific">Trinickia symbiotica</name>
    <dbReference type="NCBI Taxonomy" id="863227"/>
    <lineage>
        <taxon>Bacteria</taxon>
        <taxon>Pseudomonadati</taxon>
        <taxon>Pseudomonadota</taxon>
        <taxon>Betaproteobacteria</taxon>
        <taxon>Burkholderiales</taxon>
        <taxon>Burkholderiaceae</taxon>
        <taxon>Trinickia</taxon>
    </lineage>
</organism>
<dbReference type="GO" id="GO:0016757">
    <property type="term" value="F:glycosyltransferase activity"/>
    <property type="evidence" value="ECO:0007669"/>
    <property type="project" value="UniProtKB-KW"/>
</dbReference>
<keyword evidence="3" id="KW-0808">Transferase</keyword>
<proteinExistence type="inferred from homology"/>
<evidence type="ECO:0000256" key="2">
    <source>
        <dbReference type="ARBA" id="ARBA00022676"/>
    </source>
</evidence>
<gene>
    <name evidence="8" type="ORF">C9I57_06790</name>
</gene>